<dbReference type="GO" id="GO:0005524">
    <property type="term" value="F:ATP binding"/>
    <property type="evidence" value="ECO:0007669"/>
    <property type="project" value="UniProtKB-UniRule"/>
</dbReference>
<evidence type="ECO:0000313" key="6">
    <source>
        <dbReference type="Proteomes" id="UP000186851"/>
    </source>
</evidence>
<dbReference type="AlphaFoldDB" id="A0AAF0IAT2"/>
<keyword evidence="2 3" id="KW-0067">ATP-binding</keyword>
<gene>
    <name evidence="5" type="ORF">OdinLCB4_007070</name>
</gene>
<organism evidence="5 6">
    <name type="scientific">Odinarchaeota yellowstonii (strain LCB_4)</name>
    <dbReference type="NCBI Taxonomy" id="1841599"/>
    <lineage>
        <taxon>Archaea</taxon>
        <taxon>Promethearchaeati</taxon>
        <taxon>Candidatus Odinarchaeota</taxon>
        <taxon>Candidatus Odinarchaeia</taxon>
        <taxon>Candidatus Odinarchaeales</taxon>
        <taxon>Candidatus Odinarchaeaceae</taxon>
        <taxon>Candidatus Odinarchaeum</taxon>
    </lineage>
</organism>
<reference evidence="5" key="2">
    <citation type="journal article" date="2022" name="Nat. Microbiol.">
        <title>A closed Candidatus Odinarchaeum chromosome exposes Asgard archaeal viruses.</title>
        <authorList>
            <person name="Tamarit D."/>
            <person name="Caceres E.F."/>
            <person name="Krupovic M."/>
            <person name="Nijland R."/>
            <person name="Eme L."/>
            <person name="Robinson N.P."/>
            <person name="Ettema T.J.G."/>
        </authorList>
    </citation>
    <scope>NUCLEOTIDE SEQUENCE</scope>
    <source>
        <strain evidence="5">LCB_4</strain>
    </source>
</reference>
<reference evidence="5" key="1">
    <citation type="journal article" date="2017" name="Nature">
        <title>Asgard archaea illuminate the origin of eukaryotic cellular complexity.</title>
        <authorList>
            <person name="Zaremba-Niedzwiedzka K."/>
            <person name="Caceres E.F."/>
            <person name="Saw J.H."/>
            <person name="Backstrom D."/>
            <person name="Juzokaite L."/>
            <person name="Vancaester E."/>
            <person name="Seitz K.W."/>
            <person name="Anantharaman K."/>
            <person name="Starnawski P."/>
            <person name="Kjeldsen K.U."/>
            <person name="Scott M.B."/>
            <person name="Nunoura T."/>
            <person name="Banfield J.F."/>
            <person name="Schramm A."/>
            <person name="Baker B.J."/>
            <person name="Spang A."/>
            <person name="Ettema T.J.G."/>
        </authorList>
    </citation>
    <scope>NUCLEOTIDE SEQUENCE</scope>
    <source>
        <strain evidence="5">LCB_4</strain>
    </source>
</reference>
<sequence length="86" mass="9965">MKEVIKMDGRREEFSREKIVVSCLKTGSPLQKAREIADKVEASLKFPAKTSTIRDMVLKELAAANKEWANNWYIYDKAVKKRIVTY</sequence>
<proteinExistence type="predicted"/>
<evidence type="ECO:0000256" key="3">
    <source>
        <dbReference type="PROSITE-ProRule" id="PRU00492"/>
    </source>
</evidence>
<evidence type="ECO:0000259" key="4">
    <source>
        <dbReference type="PROSITE" id="PS51161"/>
    </source>
</evidence>
<name>A0AAF0IAT2_ODILC</name>
<dbReference type="EMBL" id="CP091871">
    <property type="protein sequence ID" value="WEU40223.1"/>
    <property type="molecule type" value="Genomic_DNA"/>
</dbReference>
<dbReference type="Proteomes" id="UP000186851">
    <property type="component" value="Chromosome"/>
</dbReference>
<evidence type="ECO:0000256" key="2">
    <source>
        <dbReference type="ARBA" id="ARBA00022840"/>
    </source>
</evidence>
<dbReference type="PROSITE" id="PS51161">
    <property type="entry name" value="ATP_CONE"/>
    <property type="match status" value="1"/>
</dbReference>
<evidence type="ECO:0000313" key="5">
    <source>
        <dbReference type="EMBL" id="WEU40223.1"/>
    </source>
</evidence>
<accession>A0AAF0IAT2</accession>
<feature type="domain" description="ATP-cone" evidence="4">
    <location>
        <begin position="2"/>
        <end position="86"/>
    </location>
</feature>
<dbReference type="KEGG" id="oyw:OdinLCB4_007070"/>
<protein>
    <submittedName>
        <fullName evidence="5">ATP cone domain-containing protein</fullName>
    </submittedName>
</protein>
<dbReference type="InterPro" id="IPR005144">
    <property type="entry name" value="ATP-cone_dom"/>
</dbReference>
<dbReference type="Pfam" id="PF03477">
    <property type="entry name" value="ATP-cone"/>
    <property type="match status" value="1"/>
</dbReference>
<keyword evidence="1 3" id="KW-0547">Nucleotide-binding</keyword>
<evidence type="ECO:0000256" key="1">
    <source>
        <dbReference type="ARBA" id="ARBA00022741"/>
    </source>
</evidence>